<reference evidence="8 9" key="1">
    <citation type="submission" date="2019-04" db="EMBL/GenBank/DDBJ databases">
        <authorList>
            <person name="Embree M."/>
            <person name="Gaffney J.R."/>
        </authorList>
    </citation>
    <scope>NUCLEOTIDE SEQUENCE [LARGE SCALE GENOMIC DNA]</scope>
    <source>
        <strain evidence="8 9">JE7A12</strain>
    </source>
</reference>
<dbReference type="KEGG" id="ruj:E5Z56_04080"/>
<feature type="domain" description="ABC3 transporter permease C-terminal" evidence="7">
    <location>
        <begin position="261"/>
        <end position="375"/>
    </location>
</feature>
<name>A0A4P8XWT6_9FIRM</name>
<dbReference type="PANTHER" id="PTHR30287:SF1">
    <property type="entry name" value="INNER MEMBRANE PROTEIN"/>
    <property type="match status" value="1"/>
</dbReference>
<dbReference type="PANTHER" id="PTHR30287">
    <property type="entry name" value="MEMBRANE COMPONENT OF PREDICTED ABC SUPERFAMILY METABOLITE UPTAKE TRANSPORTER"/>
    <property type="match status" value="1"/>
</dbReference>
<keyword evidence="4 6" id="KW-1133">Transmembrane helix</keyword>
<evidence type="ECO:0000256" key="4">
    <source>
        <dbReference type="ARBA" id="ARBA00022989"/>
    </source>
</evidence>
<evidence type="ECO:0000256" key="6">
    <source>
        <dbReference type="SAM" id="Phobius"/>
    </source>
</evidence>
<protein>
    <submittedName>
        <fullName evidence="8">FtsX-like permease family protein</fullName>
    </submittedName>
</protein>
<evidence type="ECO:0000256" key="3">
    <source>
        <dbReference type="ARBA" id="ARBA00022692"/>
    </source>
</evidence>
<evidence type="ECO:0000259" key="7">
    <source>
        <dbReference type="Pfam" id="PF02687"/>
    </source>
</evidence>
<evidence type="ECO:0000256" key="1">
    <source>
        <dbReference type="ARBA" id="ARBA00004651"/>
    </source>
</evidence>
<feature type="transmembrane region" description="Helical" evidence="6">
    <location>
        <begin position="352"/>
        <end position="385"/>
    </location>
</feature>
<feature type="transmembrane region" description="Helical" evidence="6">
    <location>
        <begin position="670"/>
        <end position="689"/>
    </location>
</feature>
<keyword evidence="9" id="KW-1185">Reference proteome</keyword>
<dbReference type="Pfam" id="PF02687">
    <property type="entry name" value="FtsX"/>
    <property type="match status" value="2"/>
</dbReference>
<feature type="domain" description="ABC3 transporter permease C-terminal" evidence="7">
    <location>
        <begin position="620"/>
        <end position="739"/>
    </location>
</feature>
<keyword evidence="5 6" id="KW-0472">Membrane</keyword>
<keyword evidence="3 6" id="KW-0812">Transmembrane</keyword>
<dbReference type="InterPro" id="IPR003838">
    <property type="entry name" value="ABC3_permease_C"/>
</dbReference>
<sequence>MKNPLYKRVPRELKSDFGKYIALFLFLCLTITLVSGFLVADGSTLAAYNESFSKYNIEDGHFTLAQKADNKWLSDLEDKEDIKVYPMTYKDKTINKKHTIRIYKNRKDINKVDVMSGKLPKEDNEIAIDRLYAENNNLEIGDNLKIQNKNYKIVGLVALSDYTALFKNNTDMMLDANKFTVSVVTDKGFNRLNDNGVKYCYSWDYNDKHMSEDEINDKADDIQDEVAKTGMVTDFVKEADNTAIHFAGDDMGGDRVMFIWLLYIIMIVLAFVFAVTTRNTIEKESSVIGTLRASGYSKGELLRHYIVLPVVVTILSAIVGNICGYTFMKGYMAGMYYHSYSLPTYVTRWNGYAFVITTIVPALIILVVNVIVLAYTLSLSPLKFLRHDLKRKKKKKAVKLPNWKFITRFRVRIILQNRSAYIMMFIGIILANVLLVFGLMMAPLLTHFKSEVMDSKIANYQYILKAPVETDTKNAEKYCVRTLENDKGEEITVYGIEENSKYLKDKDLPTGDGEVLMASSVIEKYSLDTDTDYTLTDKYTHDKYKFKIKDSYKYPATMAVFMTRSEFNKVFDKDKDYYTGYFSNTKIKDIDESYIASTITEQDLTVMADQLDDSMGQMFIIIGGFSIMLFILVIYLLAKIVVEKNAKSISMVKILGYNDHEASKLYNTSTAIVVAISLLLSMPICNYIIKGLYFAMMQDFNGWLTYYIAPYVLPLTVVIGGLSYIVVHFIQSKKIKKIPMSQALKDME</sequence>
<dbReference type="RefSeq" id="WP_138156649.1">
    <property type="nucleotide sequence ID" value="NZ_CP039381.1"/>
</dbReference>
<gene>
    <name evidence="8" type="ORF">E5Z56_04080</name>
</gene>
<accession>A0A4P8XWT6</accession>
<feature type="transmembrane region" description="Helical" evidence="6">
    <location>
        <begin position="709"/>
        <end position="730"/>
    </location>
</feature>
<dbReference type="Proteomes" id="UP000301475">
    <property type="component" value="Chromosome"/>
</dbReference>
<dbReference type="GO" id="GO:0005886">
    <property type="term" value="C:plasma membrane"/>
    <property type="evidence" value="ECO:0007669"/>
    <property type="project" value="UniProtKB-SubCell"/>
</dbReference>
<comment type="subcellular location">
    <subcellularLocation>
        <location evidence="1">Cell membrane</location>
        <topology evidence="1">Multi-pass membrane protein</topology>
    </subcellularLocation>
</comment>
<evidence type="ECO:0000313" key="8">
    <source>
        <dbReference type="EMBL" id="QCT06589.1"/>
    </source>
</evidence>
<feature type="transmembrane region" description="Helical" evidence="6">
    <location>
        <begin position="420"/>
        <end position="445"/>
    </location>
</feature>
<proteinExistence type="predicted"/>
<dbReference type="AlphaFoldDB" id="A0A4P8XWT6"/>
<feature type="transmembrane region" description="Helical" evidence="6">
    <location>
        <begin position="257"/>
        <end position="276"/>
    </location>
</feature>
<evidence type="ECO:0000256" key="2">
    <source>
        <dbReference type="ARBA" id="ARBA00022475"/>
    </source>
</evidence>
<keyword evidence="2" id="KW-1003">Cell membrane</keyword>
<evidence type="ECO:0000256" key="5">
    <source>
        <dbReference type="ARBA" id="ARBA00023136"/>
    </source>
</evidence>
<dbReference type="InterPro" id="IPR038766">
    <property type="entry name" value="Membrane_comp_ABC_pdt"/>
</dbReference>
<dbReference type="OrthoDB" id="2934570at2"/>
<feature type="transmembrane region" description="Helical" evidence="6">
    <location>
        <begin position="618"/>
        <end position="638"/>
    </location>
</feature>
<dbReference type="EMBL" id="CP039381">
    <property type="protein sequence ID" value="QCT06589.1"/>
    <property type="molecule type" value="Genomic_DNA"/>
</dbReference>
<feature type="transmembrane region" description="Helical" evidence="6">
    <location>
        <begin position="20"/>
        <end position="40"/>
    </location>
</feature>
<feature type="transmembrane region" description="Helical" evidence="6">
    <location>
        <begin position="305"/>
        <end position="328"/>
    </location>
</feature>
<evidence type="ECO:0000313" key="9">
    <source>
        <dbReference type="Proteomes" id="UP000301475"/>
    </source>
</evidence>
<organism evidence="8 9">
    <name type="scientific">Ruminococcus bovis</name>
    <dbReference type="NCBI Taxonomy" id="2564099"/>
    <lineage>
        <taxon>Bacteria</taxon>
        <taxon>Bacillati</taxon>
        <taxon>Bacillota</taxon>
        <taxon>Clostridia</taxon>
        <taxon>Eubacteriales</taxon>
        <taxon>Oscillospiraceae</taxon>
        <taxon>Ruminococcus</taxon>
    </lineage>
</organism>